<evidence type="ECO:0000256" key="5">
    <source>
        <dbReference type="ARBA" id="ARBA00022840"/>
    </source>
</evidence>
<feature type="region of interest" description="Disordered" evidence="7">
    <location>
        <begin position="574"/>
        <end position="615"/>
    </location>
</feature>
<dbReference type="Pfam" id="PF00069">
    <property type="entry name" value="Pkinase"/>
    <property type="match status" value="1"/>
</dbReference>
<dbReference type="InterPro" id="IPR013761">
    <property type="entry name" value="SAM/pointed_sf"/>
</dbReference>
<dbReference type="SUPFAM" id="SSF47769">
    <property type="entry name" value="SAM/Pointed domain"/>
    <property type="match status" value="1"/>
</dbReference>
<dbReference type="FunFam" id="1.10.510.10:FF:000334">
    <property type="entry name" value="Serine/threonine-protein kinase STE11"/>
    <property type="match status" value="1"/>
</dbReference>
<dbReference type="PROSITE" id="PS00107">
    <property type="entry name" value="PROTEIN_KINASE_ATP"/>
    <property type="match status" value="1"/>
</dbReference>
<comment type="similarity">
    <text evidence="1">Belongs to the protein kinase superfamily. STE Ser/Thr protein kinase family. MAP kinase kinase kinase subfamily.</text>
</comment>
<dbReference type="PROSITE" id="PS00108">
    <property type="entry name" value="PROTEIN_KINASE_ST"/>
    <property type="match status" value="1"/>
</dbReference>
<dbReference type="InterPro" id="IPR017441">
    <property type="entry name" value="Protein_kinase_ATP_BS"/>
</dbReference>
<dbReference type="Proteomes" id="UP001151582">
    <property type="component" value="Unassembled WGS sequence"/>
</dbReference>
<dbReference type="SMART" id="SM01304">
    <property type="entry name" value="Ras_bdg_2"/>
    <property type="match status" value="1"/>
</dbReference>
<evidence type="ECO:0000313" key="11">
    <source>
        <dbReference type="Proteomes" id="UP001151582"/>
    </source>
</evidence>
<dbReference type="PROSITE" id="PS50105">
    <property type="entry name" value="SAM_DOMAIN"/>
    <property type="match status" value="1"/>
</dbReference>
<protein>
    <submittedName>
        <fullName evidence="10">ATP binding</fullName>
        <ecNumber evidence="10">2.7.11.25</ecNumber>
    </submittedName>
</protein>
<dbReference type="EMBL" id="JANBQB010000004">
    <property type="protein sequence ID" value="KAJ1985120.1"/>
    <property type="molecule type" value="Genomic_DNA"/>
</dbReference>
<feature type="region of interest" description="Disordered" evidence="7">
    <location>
        <begin position="628"/>
        <end position="671"/>
    </location>
</feature>
<keyword evidence="11" id="KW-1185">Reference proteome</keyword>
<evidence type="ECO:0000256" key="7">
    <source>
        <dbReference type="SAM" id="MobiDB-lite"/>
    </source>
</evidence>
<feature type="region of interest" description="Disordered" evidence="7">
    <location>
        <begin position="540"/>
        <end position="559"/>
    </location>
</feature>
<evidence type="ECO:0000259" key="8">
    <source>
        <dbReference type="PROSITE" id="PS50011"/>
    </source>
</evidence>
<dbReference type="InterPro" id="IPR001660">
    <property type="entry name" value="SAM"/>
</dbReference>
<reference evidence="10" key="1">
    <citation type="submission" date="2022-07" db="EMBL/GenBank/DDBJ databases">
        <title>Phylogenomic reconstructions and comparative analyses of Kickxellomycotina fungi.</title>
        <authorList>
            <person name="Reynolds N.K."/>
            <person name="Stajich J.E."/>
            <person name="Barry K."/>
            <person name="Grigoriev I.V."/>
            <person name="Crous P."/>
            <person name="Smith M.E."/>
        </authorList>
    </citation>
    <scope>NUCLEOTIDE SEQUENCE</scope>
    <source>
        <strain evidence="10">RSA 567</strain>
    </source>
</reference>
<feature type="compositionally biased region" description="Polar residues" evidence="7">
    <location>
        <begin position="574"/>
        <end position="586"/>
    </location>
</feature>
<dbReference type="Pfam" id="PF00536">
    <property type="entry name" value="SAM_1"/>
    <property type="match status" value="1"/>
</dbReference>
<organism evidence="10 11">
    <name type="scientific">Dimargaris verticillata</name>
    <dbReference type="NCBI Taxonomy" id="2761393"/>
    <lineage>
        <taxon>Eukaryota</taxon>
        <taxon>Fungi</taxon>
        <taxon>Fungi incertae sedis</taxon>
        <taxon>Zoopagomycota</taxon>
        <taxon>Kickxellomycotina</taxon>
        <taxon>Dimargaritomycetes</taxon>
        <taxon>Dimargaritales</taxon>
        <taxon>Dimargaritaceae</taxon>
        <taxon>Dimargaris</taxon>
    </lineage>
</organism>
<proteinExistence type="inferred from homology"/>
<feature type="compositionally biased region" description="Polar residues" evidence="7">
    <location>
        <begin position="209"/>
        <end position="230"/>
    </location>
</feature>
<evidence type="ECO:0000313" key="10">
    <source>
        <dbReference type="EMBL" id="KAJ1985120.1"/>
    </source>
</evidence>
<dbReference type="PROSITE" id="PS50011">
    <property type="entry name" value="PROTEIN_KINASE_DOM"/>
    <property type="match status" value="1"/>
</dbReference>
<evidence type="ECO:0000256" key="6">
    <source>
        <dbReference type="PROSITE-ProRule" id="PRU10141"/>
    </source>
</evidence>
<feature type="compositionally biased region" description="Basic and acidic residues" evidence="7">
    <location>
        <begin position="654"/>
        <end position="663"/>
    </location>
</feature>
<feature type="region of interest" description="Disordered" evidence="7">
    <location>
        <begin position="106"/>
        <end position="265"/>
    </location>
</feature>
<dbReference type="InterPro" id="IPR011009">
    <property type="entry name" value="Kinase-like_dom_sf"/>
</dbReference>
<dbReference type="Gene3D" id="1.10.510.10">
    <property type="entry name" value="Transferase(Phosphotransferase) domain 1"/>
    <property type="match status" value="1"/>
</dbReference>
<feature type="region of interest" description="Disordered" evidence="7">
    <location>
        <begin position="461"/>
        <end position="483"/>
    </location>
</feature>
<accession>A0A9W8BC68</accession>
<evidence type="ECO:0000256" key="4">
    <source>
        <dbReference type="ARBA" id="ARBA00022777"/>
    </source>
</evidence>
<dbReference type="SUPFAM" id="SSF56112">
    <property type="entry name" value="Protein kinase-like (PK-like)"/>
    <property type="match status" value="1"/>
</dbReference>
<dbReference type="GO" id="GO:0004709">
    <property type="term" value="F:MAP kinase kinase kinase activity"/>
    <property type="evidence" value="ECO:0007669"/>
    <property type="project" value="UniProtKB-EC"/>
</dbReference>
<sequence length="949" mass="103949">MASSPLKQSYTFHTNSALSSPGFNPRFSLTNVLRWDEQQVARWLHDNNFGQYEQVFVDNNITGQVLFDLDYRLLRQLNIATVGERVKLSVAIKKLQRLSLQIRDAESTTVHSSAHEGSSTSLGLPTDSPTASSPRYPPSITSQGNASQPNLYPVDLSHDTPSSAATHGPVSPRSLPTGDSPYSTHSPRLRPQPGSAASQPNDGPAPSNHARSPASTPGTPATMLSATAPLTSKRRGRPISSVATSAKPSSASTRGSTRPDKSTENVYRMAENLQVAIMGTNHVRANRPSSIRRSHRHRHHENQDVTLDTLRTQLSEFFGTSADSDVSHLADSLSLRKMQAQQKANSPAHPPRRCVRVMWGGNETRLVDVTNAPDGRTILNRILTSFQIFTETDRYSLFSVSGIEGSAKSLSDAELFELCANTQRLEKEKLILRMKHLPFNSIDMRRRRELNETMRILEQLPVDRAPGESSAINSPALPPERPLKLSTHSHKKVANFFGERPPSELISSNLAQYFPGNEEKARHSMFRASTIHDRHASRGLNHLLGAPPANGIPPGPLAPALQRRTLLSSVKSLATGTDTADTSANLPSPRGPKDPAVLTPATSHPNTSTPSLVPRDELPSEALALDETLPTEAAKPSSPTTALPLPVESTSPPRSEESPKLSGDENLATEGNSEEPLNWIQGALIGMGSFGNVYLGLNSLSGELMAVKQVDLPQEGSANEARKQLMLNALHLEIKILEDLKHEHIVRYLGSQMDDEHLNIFLEYVPGGSVAAMLANYGPLQETLVRSFVRQILRGLSYLHEREIIHRDIKGGNILVDIKGGVKISDFGISKKIEHGEDRLSLISNRSSLKGSVFWMAPEVVKKTHYTRRADIWSLGCLVIEMLTGSHPFPNFTEMQAMFKIGSNTSPAIPDNISPEARDFLTKTLALDYLQRPTADQLLSHPFVQESKP</sequence>
<dbReference type="FunFam" id="3.30.200.20:FF:000387">
    <property type="entry name" value="Serine/threonine-protein kinase STE11"/>
    <property type="match status" value="1"/>
</dbReference>
<dbReference type="SMART" id="SM00220">
    <property type="entry name" value="S_TKc"/>
    <property type="match status" value="1"/>
</dbReference>
<dbReference type="PANTHER" id="PTHR48016:SF56">
    <property type="entry name" value="MAPKK KINASE"/>
    <property type="match status" value="1"/>
</dbReference>
<feature type="compositionally biased region" description="Polar residues" evidence="7">
    <location>
        <begin position="107"/>
        <end position="150"/>
    </location>
</feature>
<gene>
    <name evidence="10" type="primary">STE11</name>
    <name evidence="10" type="ORF">H4R34_000197</name>
</gene>
<evidence type="ECO:0000259" key="9">
    <source>
        <dbReference type="PROSITE" id="PS50105"/>
    </source>
</evidence>
<feature type="domain" description="Protein kinase" evidence="8">
    <location>
        <begin position="679"/>
        <end position="944"/>
    </location>
</feature>
<evidence type="ECO:0000256" key="2">
    <source>
        <dbReference type="ARBA" id="ARBA00022679"/>
    </source>
</evidence>
<keyword evidence="5 6" id="KW-0067">ATP-binding</keyword>
<dbReference type="Gene3D" id="3.10.20.90">
    <property type="entry name" value="Phosphatidylinositol 3-kinase Catalytic Subunit, Chain A, domain 1"/>
    <property type="match status" value="1"/>
</dbReference>
<dbReference type="EC" id="2.7.11.25" evidence="10"/>
<evidence type="ECO:0000256" key="3">
    <source>
        <dbReference type="ARBA" id="ARBA00022741"/>
    </source>
</evidence>
<dbReference type="AlphaFoldDB" id="A0A9W8BC68"/>
<dbReference type="Gene3D" id="1.10.150.50">
    <property type="entry name" value="Transcription Factor, Ets-1"/>
    <property type="match status" value="1"/>
</dbReference>
<evidence type="ECO:0000256" key="1">
    <source>
        <dbReference type="ARBA" id="ARBA00006529"/>
    </source>
</evidence>
<dbReference type="Pfam" id="PF14847">
    <property type="entry name" value="Ras_bdg_2"/>
    <property type="match status" value="1"/>
</dbReference>
<comment type="caution">
    <text evidence="10">The sequence shown here is derived from an EMBL/GenBank/DDBJ whole genome shotgun (WGS) entry which is preliminary data.</text>
</comment>
<dbReference type="InterPro" id="IPR050538">
    <property type="entry name" value="MAP_kinase_kinase_kinase"/>
</dbReference>
<feature type="compositionally biased region" description="Polar residues" evidence="7">
    <location>
        <begin position="600"/>
        <end position="611"/>
    </location>
</feature>
<feature type="domain" description="SAM" evidence="9">
    <location>
        <begin position="35"/>
        <end position="98"/>
    </location>
</feature>
<name>A0A9W8BC68_9FUNG</name>
<feature type="binding site" evidence="6">
    <location>
        <position position="708"/>
    </location>
    <ligand>
        <name>ATP</name>
        <dbReference type="ChEBI" id="CHEBI:30616"/>
    </ligand>
</feature>
<dbReference type="OrthoDB" id="266718at2759"/>
<dbReference type="GO" id="GO:0005524">
    <property type="term" value="F:ATP binding"/>
    <property type="evidence" value="ECO:0007669"/>
    <property type="project" value="UniProtKB-UniRule"/>
</dbReference>
<dbReference type="InterPro" id="IPR008271">
    <property type="entry name" value="Ser/Thr_kinase_AS"/>
</dbReference>
<dbReference type="InterPro" id="IPR029458">
    <property type="entry name" value="Ras-bd_By2"/>
</dbReference>
<feature type="compositionally biased region" description="Polar residues" evidence="7">
    <location>
        <begin position="241"/>
        <end position="256"/>
    </location>
</feature>
<dbReference type="PANTHER" id="PTHR48016">
    <property type="entry name" value="MAP KINASE KINASE KINASE SSK2-RELATED-RELATED"/>
    <property type="match status" value="1"/>
</dbReference>
<keyword evidence="4" id="KW-0418">Kinase</keyword>
<dbReference type="InterPro" id="IPR000719">
    <property type="entry name" value="Prot_kinase_dom"/>
</dbReference>
<keyword evidence="2 10" id="KW-0808">Transferase</keyword>
<dbReference type="SMART" id="SM00454">
    <property type="entry name" value="SAM"/>
    <property type="match status" value="1"/>
</dbReference>
<keyword evidence="3 6" id="KW-0547">Nucleotide-binding</keyword>